<feature type="domain" description="Peptidase C51" evidence="1">
    <location>
        <begin position="20"/>
        <end position="142"/>
    </location>
</feature>
<dbReference type="EMBL" id="CP026952">
    <property type="protein sequence ID" value="AWB93376.1"/>
    <property type="molecule type" value="Genomic_DNA"/>
</dbReference>
<proteinExistence type="predicted"/>
<organism evidence="2 3">
    <name type="scientific">Aeromicrobium chenweiae</name>
    <dbReference type="NCBI Taxonomy" id="2079793"/>
    <lineage>
        <taxon>Bacteria</taxon>
        <taxon>Bacillati</taxon>
        <taxon>Actinomycetota</taxon>
        <taxon>Actinomycetes</taxon>
        <taxon>Propionibacteriales</taxon>
        <taxon>Nocardioidaceae</taxon>
        <taxon>Aeromicrobium</taxon>
    </lineage>
</organism>
<accession>A0A2S0WPX9</accession>
<dbReference type="Proteomes" id="UP000244384">
    <property type="component" value="Chromosome"/>
</dbReference>
<dbReference type="SUPFAM" id="SSF54001">
    <property type="entry name" value="Cysteine proteinases"/>
    <property type="match status" value="1"/>
</dbReference>
<name>A0A2S0WPX9_9ACTN</name>
<reference evidence="3" key="1">
    <citation type="submission" date="2018-01" db="EMBL/GenBank/DDBJ databases">
        <authorList>
            <person name="Li J."/>
        </authorList>
    </citation>
    <scope>NUCLEOTIDE SEQUENCE [LARGE SCALE GENOMIC DNA]</scope>
    <source>
        <strain evidence="3">592</strain>
    </source>
</reference>
<dbReference type="AlphaFoldDB" id="A0A2S0WPX9"/>
<dbReference type="InterPro" id="IPR038765">
    <property type="entry name" value="Papain-like_cys_pep_sf"/>
</dbReference>
<dbReference type="KEGG" id="aez:C3E78_14785"/>
<protein>
    <recommendedName>
        <fullName evidence="1">Peptidase C51 domain-containing protein</fullName>
    </recommendedName>
</protein>
<dbReference type="Gene3D" id="3.90.1720.10">
    <property type="entry name" value="endopeptidase domain like (from Nostoc punctiforme)"/>
    <property type="match status" value="1"/>
</dbReference>
<gene>
    <name evidence="2" type="ORF">C3E78_14785</name>
</gene>
<evidence type="ECO:0000259" key="1">
    <source>
        <dbReference type="PROSITE" id="PS50911"/>
    </source>
</evidence>
<dbReference type="InterPro" id="IPR007921">
    <property type="entry name" value="CHAP_dom"/>
</dbReference>
<dbReference type="PROSITE" id="PS50911">
    <property type="entry name" value="CHAP"/>
    <property type="match status" value="1"/>
</dbReference>
<sequence>MQSAQAAYTVLCTGYSSCVSKGYPHGGYESHKGTSYWNMYTGTNCTNYVAYRLVTTNGMPNKRPKSGVGNARDWGTAMSSVTDSKPVVGSVAWWGKTGNHVAYVEKVVSSTEILVSESNWSGSFDWRRITKSGSGWPDGFIHFADPKTATPKIVNESKPAILSEPQVGTSIKASGGVWSPKGNTYAYQWLADGKAISGATAKTFTPTATQVSKDLTVAVTATRPGYSTTKAVSPARDVTPGTFGSSAPPVITGAARVDSALIASSGSWSPAGSSYQYQWFADGVAIPKATSASFVPGAAQLDRAITVSVTAVRAGYARPAAVLSAATGPVAHGTLSSTTKPVVSGTPQVGTPLTASPGGWSRSGLTYAYQWLVGDALVPGATGSTYVPRAGDLDKTVTVRVTARRDGYTEAAAVSGATTKVGRGVLAMRSRPTVSGTPRVGSRLTAGPGTWSSPAAFAYRWYAAGKVIPGATARTFTPTHRERGLKIRVRVTATQTGYTSAAYSSVNTTAVATGTIAVSVAPKVVGTTRRGTTLTVSPGTHTPAGASLRYQWLRDGKTLSGVTARSRRVTANDLGHRLSVKVTFTAAGYSARTLTTATSAKAKATSTLKAGASRPGRGKVTFAVRVKASGVSAPSGSVTVHYGSSRTRTVKVVKGRAAVKLTGQPAGAQAYRFTYGGASKVASATYSRSVTIR</sequence>
<evidence type="ECO:0000313" key="3">
    <source>
        <dbReference type="Proteomes" id="UP000244384"/>
    </source>
</evidence>
<evidence type="ECO:0000313" key="2">
    <source>
        <dbReference type="EMBL" id="AWB93376.1"/>
    </source>
</evidence>
<dbReference type="Gene3D" id="2.60.40.2700">
    <property type="match status" value="5"/>
</dbReference>
<keyword evidence="3" id="KW-1185">Reference proteome</keyword>
<dbReference type="Pfam" id="PF05257">
    <property type="entry name" value="CHAP"/>
    <property type="match status" value="1"/>
</dbReference>